<keyword evidence="1" id="KW-0677">Repeat</keyword>
<dbReference type="Gene3D" id="3.40.50.300">
    <property type="entry name" value="P-loop containing nucleotide triphosphate hydrolases"/>
    <property type="match status" value="1"/>
</dbReference>
<dbReference type="OrthoDB" id="194358at2759"/>
<evidence type="ECO:0008006" key="8">
    <source>
        <dbReference type="Google" id="ProtNLM"/>
    </source>
</evidence>
<feature type="compositionally biased region" description="Polar residues" evidence="3">
    <location>
        <begin position="101"/>
        <end position="120"/>
    </location>
</feature>
<name>A0A8H3FLF0_9LECA</name>
<dbReference type="SUPFAM" id="SSF53474">
    <property type="entry name" value="alpha/beta-Hydrolases"/>
    <property type="match status" value="1"/>
</dbReference>
<gene>
    <name evidence="6" type="ORF">HETSPECPRED_006520</name>
</gene>
<dbReference type="Proteomes" id="UP000664521">
    <property type="component" value="Unassembled WGS sequence"/>
</dbReference>
<feature type="region of interest" description="Disordered" evidence="3">
    <location>
        <begin position="97"/>
        <end position="142"/>
    </location>
</feature>
<feature type="region of interest" description="Disordered" evidence="3">
    <location>
        <begin position="1"/>
        <end position="62"/>
    </location>
</feature>
<dbReference type="SMART" id="SM00320">
    <property type="entry name" value="WD40"/>
    <property type="match status" value="5"/>
</dbReference>
<dbReference type="InterPro" id="IPR036322">
    <property type="entry name" value="WD40_repeat_dom_sf"/>
</dbReference>
<sequence length="1694" mass="188414">MFKRLREGRSGRPSSAKASSDTLIQTTTLPDRPAVTTSRGNTTISSPSQEHRKSSASSTFSAETLVPAASRANSDTSAFSDATTLLAPRDSRIGSVGSLFSGWSRNRSPTPTKSRDSNLYPNLPSRSPSRRRSSPSPGPASKALGRLGLHVVHQPEIAPLFNIILIHGLGGDSRKTWTKDLSDPDLFWPERWLPLEPDIGRARILSFGYNANFLPGTPRSIYKIGDFAKELLFEMKFAKDDNGQDLDIGRLPIIVVAHSMGGLVAKKAYLLGQIDETYQDIVRSMSAMVFLATPHRGSNLAEVLGRLLAVFFQPSREFISDLNKGSHTLEELNEQFRHVAPKLSIWSFYETLATPVGPANVMVLDKDSSILGYTKEVSRPLNADHHGVCKYYGPEDSNYISVRNALSSLVKDLSPRDSAVRDRPDTNATKNLKDFLGVLVSPEEDLNSIRRLWLSGTCDWLLHEPQIQSWMEKRQESCVTWFSGPPGSGKSTLSAHMITHLRGSDVACQYFFFKFDDPIKRSLGSFLRSIAYQVAEDIPDFYRGLMDLVRDNTRLEKADSLLIWKKLFESTLLRLDLATPLYWVIDALDESEAPKALLDLLHSIGRSRAPIRVLIFSRKTEPLSLAFGRLPSSLPLQLLEKDGTDFNALDIHTLITEEIQHMRGSDELKQRVARSVESHAQGSFLWARLVLEDIVNCHSEDAIQDALKDIPNDMNDLYRRMELSILNSPRKSNIALAKAILQWATCACRLLTLEELSQALRPEIPELLDPRRTIQDVCGQFTMINDNGQVTVVHQTAREYLTKSPGGKSFVNIDEAHSKLFRKSISVLCDPNLRYKLTHSHSTLRTAESFLFYAAMSWTYHLRHIKMPSNEILDSVLELFKSTSVLTWIHSLALFGILETLVKAAKALTSFVSHRRKLNSTENPLLHRLSDLDLLERWAIDLVKLIGKFSRQLSSDPTIIYNLIPALSPKYSILHQQYFQRDATEIAIKGISDTHWNDSLAKIALPNGDQAWNIACAADILAVLGSSGTVYIWNASNFSEICKVRHQERVTSFCMNSKGNICVTYGLRSTKTWSIPSARLLSCSPNPADTKAKSMTFADNDTKVLMGSDDRAVRCLQIKEPEAGWQVVDASLLKETSQLEGSFINSPMCMAFNGDGTQVGVSYRGFPLSVWALKGGYCIGRCKRAKAFRNDQARPSASWFGVDRFTWNPITGHVIGLYRDGCVFKWHPLTGENQEAPSLADEVAASSDGKLFATSNSDGTVRLWNFAYFTVIYQLSSTDLVTGLAFSPDCMRLYDIRGSFVNAWEPNSLIRFSESEESISDTASESQSPTSVSHISEASLRQYEAVTVVAAGPGSHWYCAGNEEGSVDLSNTRTDHTVELSRFFNFMSVTQIAWSQDATHVATADLGGDISVKRLTAPLASSGHGTPDLKTLTPPRIDLVGRGIQQMLFNTDASLMLIATDGGGHIWSLKSQTTITTLHDNDMNRRWLQHPLQESSFVGFGPTDIKVFHWQDFSEQARLYQSRIKLDTTQEQLHGITQTSPEPGGIDDARSAVSKALFTQDREHVLLQTKTSSSQGHISKQVLLFHISAFASDESPIPSISIPAGIHAKMEIPLGMLPGSRLAFLDQDLWFCTFRLGSSRDSENDVIQRHYFVPRDWTSTEGVEQSCMTDDGTLLCPKDDQVAVITCNLDISGF</sequence>
<dbReference type="InterPro" id="IPR015943">
    <property type="entry name" value="WD40/YVTN_repeat-like_dom_sf"/>
</dbReference>
<evidence type="ECO:0000313" key="7">
    <source>
        <dbReference type="Proteomes" id="UP000664521"/>
    </source>
</evidence>
<evidence type="ECO:0000256" key="1">
    <source>
        <dbReference type="ARBA" id="ARBA00022737"/>
    </source>
</evidence>
<dbReference type="Pfam" id="PF24883">
    <property type="entry name" value="NPHP3_N"/>
    <property type="match status" value="1"/>
</dbReference>
<dbReference type="InterPro" id="IPR001680">
    <property type="entry name" value="WD40_rpt"/>
</dbReference>
<evidence type="ECO:0000256" key="3">
    <source>
        <dbReference type="SAM" id="MobiDB-lite"/>
    </source>
</evidence>
<dbReference type="Gene3D" id="3.40.50.1820">
    <property type="entry name" value="alpha/beta hydrolase"/>
    <property type="match status" value="1"/>
</dbReference>
<proteinExistence type="predicted"/>
<dbReference type="PANTHER" id="PTHR10039">
    <property type="entry name" value="AMELOGENIN"/>
    <property type="match status" value="1"/>
</dbReference>
<keyword evidence="7" id="KW-1185">Reference proteome</keyword>
<evidence type="ECO:0000259" key="4">
    <source>
        <dbReference type="Pfam" id="PF22939"/>
    </source>
</evidence>
<evidence type="ECO:0000313" key="6">
    <source>
        <dbReference type="EMBL" id="CAF9927237.1"/>
    </source>
</evidence>
<dbReference type="SUPFAM" id="SSF50978">
    <property type="entry name" value="WD40 repeat-like"/>
    <property type="match status" value="2"/>
</dbReference>
<keyword evidence="2" id="KW-0853">WD repeat</keyword>
<organism evidence="6 7">
    <name type="scientific">Heterodermia speciosa</name>
    <dbReference type="NCBI Taxonomy" id="116794"/>
    <lineage>
        <taxon>Eukaryota</taxon>
        <taxon>Fungi</taxon>
        <taxon>Dikarya</taxon>
        <taxon>Ascomycota</taxon>
        <taxon>Pezizomycotina</taxon>
        <taxon>Lecanoromycetes</taxon>
        <taxon>OSLEUM clade</taxon>
        <taxon>Lecanoromycetidae</taxon>
        <taxon>Caliciales</taxon>
        <taxon>Physciaceae</taxon>
        <taxon>Heterodermia</taxon>
    </lineage>
</organism>
<dbReference type="PROSITE" id="PS50082">
    <property type="entry name" value="WD_REPEATS_2"/>
    <property type="match status" value="1"/>
</dbReference>
<dbReference type="Pfam" id="PF00400">
    <property type="entry name" value="WD40"/>
    <property type="match status" value="1"/>
</dbReference>
<accession>A0A8H3FLF0</accession>
<dbReference type="InterPro" id="IPR027417">
    <property type="entry name" value="P-loop_NTPase"/>
</dbReference>
<comment type="caution">
    <text evidence="6">The sequence shown here is derived from an EMBL/GenBank/DDBJ whole genome shotgun (WGS) entry which is preliminary data.</text>
</comment>
<reference evidence="6" key="1">
    <citation type="submission" date="2021-03" db="EMBL/GenBank/DDBJ databases">
        <authorList>
            <person name="Tagirdzhanova G."/>
        </authorList>
    </citation>
    <scope>NUCLEOTIDE SEQUENCE</scope>
</reference>
<dbReference type="InterPro" id="IPR054471">
    <property type="entry name" value="GPIID_WHD"/>
</dbReference>
<dbReference type="InterPro" id="IPR029058">
    <property type="entry name" value="AB_hydrolase_fold"/>
</dbReference>
<dbReference type="InterPro" id="IPR056884">
    <property type="entry name" value="NPHP3-like_N"/>
</dbReference>
<dbReference type="Pfam" id="PF22939">
    <property type="entry name" value="WHD_GPIID"/>
    <property type="match status" value="1"/>
</dbReference>
<feature type="repeat" description="WD" evidence="2">
    <location>
        <begin position="1243"/>
        <end position="1265"/>
    </location>
</feature>
<protein>
    <recommendedName>
        <fullName evidence="8">GPI inositol-deacylase</fullName>
    </recommendedName>
</protein>
<evidence type="ECO:0000259" key="5">
    <source>
        <dbReference type="Pfam" id="PF24883"/>
    </source>
</evidence>
<dbReference type="PANTHER" id="PTHR10039:SF16">
    <property type="entry name" value="GPI INOSITOL-DEACYLASE"/>
    <property type="match status" value="1"/>
</dbReference>
<dbReference type="Gene3D" id="2.130.10.10">
    <property type="entry name" value="YVTN repeat-like/Quinoprotein amine dehydrogenase"/>
    <property type="match status" value="2"/>
</dbReference>
<feature type="compositionally biased region" description="Basic and acidic residues" evidence="3">
    <location>
        <begin position="1"/>
        <end position="10"/>
    </location>
</feature>
<feature type="compositionally biased region" description="Polar residues" evidence="3">
    <location>
        <begin position="12"/>
        <end position="48"/>
    </location>
</feature>
<evidence type="ECO:0000256" key="2">
    <source>
        <dbReference type="PROSITE-ProRule" id="PRU00221"/>
    </source>
</evidence>
<dbReference type="SUPFAM" id="SSF52540">
    <property type="entry name" value="P-loop containing nucleoside triphosphate hydrolases"/>
    <property type="match status" value="1"/>
</dbReference>
<dbReference type="EMBL" id="CAJPDS010000044">
    <property type="protein sequence ID" value="CAF9927237.1"/>
    <property type="molecule type" value="Genomic_DNA"/>
</dbReference>
<feature type="domain" description="GPI inositol-deacylase winged helix" evidence="4">
    <location>
        <begin position="735"/>
        <end position="804"/>
    </location>
</feature>
<feature type="domain" description="Nephrocystin 3-like N-terminal" evidence="5">
    <location>
        <begin position="456"/>
        <end position="618"/>
    </location>
</feature>